<name>A0AAV3RIP6_LITER</name>
<keyword evidence="2" id="KW-0645">Protease</keyword>
<reference evidence="5 6" key="1">
    <citation type="submission" date="2024-01" db="EMBL/GenBank/DDBJ databases">
        <title>The complete chloroplast genome sequence of Lithospermum erythrorhizon: insights into the phylogenetic relationship among Boraginaceae species and the maternal lineages of purple gromwells.</title>
        <authorList>
            <person name="Okada T."/>
            <person name="Watanabe K."/>
        </authorList>
    </citation>
    <scope>NUCLEOTIDE SEQUENCE [LARGE SCALE GENOMIC DNA]</scope>
</reference>
<evidence type="ECO:0000259" key="4">
    <source>
        <dbReference type="PROSITE" id="PS50600"/>
    </source>
</evidence>
<dbReference type="GO" id="GO:0008234">
    <property type="term" value="F:cysteine-type peptidase activity"/>
    <property type="evidence" value="ECO:0007669"/>
    <property type="project" value="InterPro"/>
</dbReference>
<dbReference type="Pfam" id="PF02902">
    <property type="entry name" value="Peptidase_C48"/>
    <property type="match status" value="1"/>
</dbReference>
<protein>
    <recommendedName>
        <fullName evidence="4">Ubiquitin-like protease family profile domain-containing protein</fullName>
    </recommendedName>
</protein>
<keyword evidence="6" id="KW-1185">Reference proteome</keyword>
<proteinExistence type="inferred from homology"/>
<organism evidence="5 6">
    <name type="scientific">Lithospermum erythrorhizon</name>
    <name type="common">Purple gromwell</name>
    <name type="synonym">Lithospermum officinale var. erythrorhizon</name>
    <dbReference type="NCBI Taxonomy" id="34254"/>
    <lineage>
        <taxon>Eukaryota</taxon>
        <taxon>Viridiplantae</taxon>
        <taxon>Streptophyta</taxon>
        <taxon>Embryophyta</taxon>
        <taxon>Tracheophyta</taxon>
        <taxon>Spermatophyta</taxon>
        <taxon>Magnoliopsida</taxon>
        <taxon>eudicotyledons</taxon>
        <taxon>Gunneridae</taxon>
        <taxon>Pentapetalae</taxon>
        <taxon>asterids</taxon>
        <taxon>lamiids</taxon>
        <taxon>Boraginales</taxon>
        <taxon>Boraginaceae</taxon>
        <taxon>Boraginoideae</taxon>
        <taxon>Lithospermeae</taxon>
        <taxon>Lithospermum</taxon>
    </lineage>
</organism>
<evidence type="ECO:0000256" key="1">
    <source>
        <dbReference type="ARBA" id="ARBA00005234"/>
    </source>
</evidence>
<dbReference type="Proteomes" id="UP001454036">
    <property type="component" value="Unassembled WGS sequence"/>
</dbReference>
<sequence>MVKVRLGCRAKLKCLDDVRKLLSVGNFNAMLEEYELVKFLYELEFFNIQVPTLLWLVTKGELETRNSAPGMKTMVFTIEEAALDKDSISLRKLPYGYVTLEAPELLKDYYVNVINWVDKSTTYVVGEDEEDNMPGYLTLTSAFQKLDRQVEEGFRRLDERIDERMDKIEARVTDLEKKIPYGRKMEFNVVSRLRTIFVHELATFKWKINKELREEFNLQPPNDGPPLIYELHGQKLVDEVLEHHSTMESLNDSMYKGDVRSATNRGMRNTCDDSVGLESVVTASGLLSTISKKDLQILTNQRQWLNDEHINAALHLLNMQGEAYAGSFPDTKWTCLGTSYSGSIEAAHAKFSEDRLRHRGELIWEGMHMDLFLIVSGISEKWQCKTWRACTKVYGTQNLDNMHWVAYEYDFLEKEVKVYDSMTNVFYVKCQKVFEMHTAIVPSLYNIGCEEGDNKMDPDVPFTVKFVSVPQQPNHHDCGVYAIK</sequence>
<dbReference type="InterPro" id="IPR038765">
    <property type="entry name" value="Papain-like_cys_pep_sf"/>
</dbReference>
<evidence type="ECO:0000256" key="3">
    <source>
        <dbReference type="ARBA" id="ARBA00022801"/>
    </source>
</evidence>
<gene>
    <name evidence="5" type="ORF">LIER_29005</name>
</gene>
<keyword evidence="3" id="KW-0378">Hydrolase</keyword>
<evidence type="ECO:0000313" key="5">
    <source>
        <dbReference type="EMBL" id="GAA0175913.1"/>
    </source>
</evidence>
<feature type="domain" description="Ubiquitin-like protease family profile" evidence="4">
    <location>
        <begin position="288"/>
        <end position="484"/>
    </location>
</feature>
<accession>A0AAV3RIP6</accession>
<comment type="caution">
    <text evidence="5">The sequence shown here is derived from an EMBL/GenBank/DDBJ whole genome shotgun (WGS) entry which is preliminary data.</text>
</comment>
<dbReference type="PROSITE" id="PS50600">
    <property type="entry name" value="ULP_PROTEASE"/>
    <property type="match status" value="1"/>
</dbReference>
<dbReference type="SUPFAM" id="SSF54001">
    <property type="entry name" value="Cysteine proteinases"/>
    <property type="match status" value="1"/>
</dbReference>
<evidence type="ECO:0000313" key="6">
    <source>
        <dbReference type="Proteomes" id="UP001454036"/>
    </source>
</evidence>
<dbReference type="GO" id="GO:0006508">
    <property type="term" value="P:proteolysis"/>
    <property type="evidence" value="ECO:0007669"/>
    <property type="project" value="UniProtKB-KW"/>
</dbReference>
<dbReference type="InterPro" id="IPR003653">
    <property type="entry name" value="Peptidase_C48_C"/>
</dbReference>
<evidence type="ECO:0000256" key="2">
    <source>
        <dbReference type="ARBA" id="ARBA00022670"/>
    </source>
</evidence>
<dbReference type="AlphaFoldDB" id="A0AAV3RIP6"/>
<dbReference type="Gene3D" id="3.40.395.10">
    <property type="entry name" value="Adenoviral Proteinase, Chain A"/>
    <property type="match status" value="1"/>
</dbReference>
<dbReference type="EMBL" id="BAABME010009838">
    <property type="protein sequence ID" value="GAA0175913.1"/>
    <property type="molecule type" value="Genomic_DNA"/>
</dbReference>
<comment type="similarity">
    <text evidence="1">Belongs to the peptidase C48 family.</text>
</comment>